<dbReference type="Proteomes" id="UP000293195">
    <property type="component" value="Unassembled WGS sequence"/>
</dbReference>
<dbReference type="PROSITE" id="PS50294">
    <property type="entry name" value="WD_REPEATS_REGION"/>
    <property type="match status" value="16"/>
</dbReference>
<keyword evidence="2" id="KW-0479">Metal-binding</keyword>
<keyword evidence="8" id="KW-1185">Reference proteome</keyword>
<dbReference type="Gene3D" id="2.130.10.10">
    <property type="entry name" value="YVTN repeat-like/Quinoprotein amine dehydrogenase"/>
    <property type="match status" value="9"/>
</dbReference>
<feature type="repeat" description="WD" evidence="5">
    <location>
        <begin position="546"/>
        <end position="587"/>
    </location>
</feature>
<dbReference type="PRINTS" id="PR00385">
    <property type="entry name" value="P450"/>
</dbReference>
<dbReference type="InterPro" id="IPR020472">
    <property type="entry name" value="WD40_PAC1"/>
</dbReference>
<feature type="repeat" description="WD" evidence="5">
    <location>
        <begin position="1091"/>
        <end position="1132"/>
    </location>
</feature>
<dbReference type="PROSITE" id="PS00678">
    <property type="entry name" value="WD_REPEATS_1"/>
    <property type="match status" value="5"/>
</dbReference>
<gene>
    <name evidence="7" type="ORF">AA0119_g13360</name>
</gene>
<evidence type="ECO:0000256" key="4">
    <source>
        <dbReference type="ARBA" id="ARBA00023004"/>
    </source>
</evidence>
<feature type="repeat" description="WD" evidence="5">
    <location>
        <begin position="1133"/>
        <end position="1174"/>
    </location>
</feature>
<dbReference type="InterPro" id="IPR001680">
    <property type="entry name" value="WD40_rpt"/>
</dbReference>
<dbReference type="EMBL" id="PDXF01000219">
    <property type="protein sequence ID" value="RYN85146.1"/>
    <property type="molecule type" value="Genomic_DNA"/>
</dbReference>
<dbReference type="InterPro" id="IPR015943">
    <property type="entry name" value="WD40/YVTN_repeat-like_dom_sf"/>
</dbReference>
<dbReference type="Pfam" id="PF23414">
    <property type="entry name" value="Beta-prop_EML_2"/>
    <property type="match status" value="1"/>
</dbReference>
<evidence type="ECO:0000256" key="1">
    <source>
        <dbReference type="ARBA" id="ARBA00022574"/>
    </source>
</evidence>
<proteinExistence type="predicted"/>
<dbReference type="PANTHER" id="PTHR19846">
    <property type="entry name" value="WD40 REPEAT PROTEIN"/>
    <property type="match status" value="1"/>
</dbReference>
<dbReference type="SUPFAM" id="SSF50978">
    <property type="entry name" value="WD40 repeat-like"/>
    <property type="match status" value="3"/>
</dbReference>
<organism evidence="7 8">
    <name type="scientific">Alternaria tenuissima</name>
    <dbReference type="NCBI Taxonomy" id="119927"/>
    <lineage>
        <taxon>Eukaryota</taxon>
        <taxon>Fungi</taxon>
        <taxon>Dikarya</taxon>
        <taxon>Ascomycota</taxon>
        <taxon>Pezizomycotina</taxon>
        <taxon>Dothideomycetes</taxon>
        <taxon>Pleosporomycetidae</taxon>
        <taxon>Pleosporales</taxon>
        <taxon>Pleosporineae</taxon>
        <taxon>Pleosporaceae</taxon>
        <taxon>Alternaria</taxon>
        <taxon>Alternaria sect. Alternaria</taxon>
        <taxon>Alternaria alternata complex</taxon>
    </lineage>
</organism>
<evidence type="ECO:0000256" key="2">
    <source>
        <dbReference type="ARBA" id="ARBA00022723"/>
    </source>
</evidence>
<dbReference type="PANTHER" id="PTHR19846:SF0">
    <property type="entry name" value="PRE-MRNA PROCESSING FACTOR 4"/>
    <property type="match status" value="1"/>
</dbReference>
<feature type="repeat" description="WD" evidence="5">
    <location>
        <begin position="797"/>
        <end position="838"/>
    </location>
</feature>
<dbReference type="InterPro" id="IPR017972">
    <property type="entry name" value="Cyt_P450_CS"/>
</dbReference>
<comment type="caution">
    <text evidence="7">The sequence shown here is derived from an EMBL/GenBank/DDBJ whole genome shotgun (WGS) entry which is preliminary data.</text>
</comment>
<dbReference type="CDD" id="cd11058">
    <property type="entry name" value="CYP60B-like"/>
    <property type="match status" value="1"/>
</dbReference>
<dbReference type="Pfam" id="PF00400">
    <property type="entry name" value="WD40"/>
    <property type="match status" value="7"/>
</dbReference>
<dbReference type="PRINTS" id="PR00320">
    <property type="entry name" value="GPROTEINBRPT"/>
</dbReference>
<dbReference type="SMART" id="SM00320">
    <property type="entry name" value="WD40"/>
    <property type="match status" value="17"/>
</dbReference>
<dbReference type="Pfam" id="PF00067">
    <property type="entry name" value="p450"/>
    <property type="match status" value="1"/>
</dbReference>
<feature type="non-terminal residue" evidence="7">
    <location>
        <position position="1"/>
    </location>
</feature>
<evidence type="ECO:0000256" key="3">
    <source>
        <dbReference type="ARBA" id="ARBA00022737"/>
    </source>
</evidence>
<feature type="repeat" description="WD" evidence="5">
    <location>
        <begin position="713"/>
        <end position="754"/>
    </location>
</feature>
<feature type="repeat" description="WD" evidence="5">
    <location>
        <begin position="839"/>
        <end position="880"/>
    </location>
</feature>
<dbReference type="InterPro" id="IPR055442">
    <property type="entry name" value="Beta-prop_EML-like_2nd"/>
</dbReference>
<feature type="domain" description="EML-like second beta-propeller" evidence="6">
    <location>
        <begin position="976"/>
        <end position="1131"/>
    </location>
</feature>
<evidence type="ECO:0000313" key="7">
    <source>
        <dbReference type="EMBL" id="RYN85146.1"/>
    </source>
</evidence>
<feature type="repeat" description="WD" evidence="5">
    <location>
        <begin position="881"/>
        <end position="922"/>
    </location>
</feature>
<feature type="repeat" description="WD" evidence="5">
    <location>
        <begin position="629"/>
        <end position="670"/>
    </location>
</feature>
<dbReference type="PROSITE" id="PS50082">
    <property type="entry name" value="WD_REPEATS_2"/>
    <property type="match status" value="17"/>
</dbReference>
<feature type="repeat" description="WD" evidence="5">
    <location>
        <begin position="1007"/>
        <end position="1048"/>
    </location>
</feature>
<feature type="repeat" description="WD" evidence="5">
    <location>
        <begin position="588"/>
        <end position="628"/>
    </location>
</feature>
<dbReference type="InterPro" id="IPR018391">
    <property type="entry name" value="PQQ_b-propeller_rpt"/>
</dbReference>
<dbReference type="InterPro" id="IPR002401">
    <property type="entry name" value="Cyt_P450_E_grp-I"/>
</dbReference>
<name>A0ABY0FNU2_9PLEO</name>
<dbReference type="InterPro" id="IPR036396">
    <property type="entry name" value="Cyt_P450_sf"/>
</dbReference>
<feature type="repeat" description="WD" evidence="5">
    <location>
        <begin position="504"/>
        <end position="545"/>
    </location>
</feature>
<keyword evidence="3" id="KW-0677">Repeat</keyword>
<dbReference type="InterPro" id="IPR036322">
    <property type="entry name" value="WD40_repeat_dom_sf"/>
</dbReference>
<evidence type="ECO:0000259" key="6">
    <source>
        <dbReference type="Pfam" id="PF23414"/>
    </source>
</evidence>
<sequence>QIILQRLAEVQALQGVQLRVLLTSRPEVPIQYGFTQVRREEHRDFVLHDIEPAVIEHDIAVFLRHQLGLVRQKCRLEAGWAEEGAIARLVQNSGGLFIWAATACRFIEEDSQLAEARLVSLLEQGGDGTLPPERKLDEIYTIVLTSSMRGEYTEAESQTLHEQFRQVVGPVVTMQDPLSVVKLAELLRKDVATLRRTLANLQSVLDVPDADSSAIRLLHPSFRDFLLSPSRCSNPQFRIDERTVHGEMHKHCLEVMSKHLRRDMCSLKDPGARTADLSQIEVDRHIPAHVQYACRFWVYHCRRSGIDTGNCCDVEVFFHKHFLHWLESLALLGRVSEAVAMVHALHSMFPTNQKRQFKKQSNFWERMKLDLLWKLNLEANSTSTAPLGKALYSLEDVVHDATRFVLAFWPVLEEAPLQVYYACLVFSPKSSVIREVFSKEAPGWLVYMPEVLENWGACLQTLKGHSLGVNAVAFSPDGKTLASASTDRTAKVWNAGSGKALQTLNDHSDKVYAVAFSPDGKTLASASDDGTVQVWDARSGKALQTLNDHSDQVYAVAFSPDGKTMASRSGDGTIKVWDARSGKALQTLKGHPYSLTAIAFSPDGKTLASASWGKVEVWDAGSGKALQMLKGHSQSVTAIAFSSDGKTLASASDDKTVKVWNAGSGKALQTLKGHSDVVNAMAFSPDGKTLASASRDKTVKVWNAESGKALQTLKGHSSFVNAVAFSPDGKTLASASTDRTVKVWDAGSGKALQTPKGHSQSVTAIAFSPDGKMLASASDDKTVKVWNAGSGKALQTLKGHSDVVNAMAFSPDGKTLASASRDKTVKVWDVGSGKALQTLKGHSYSITAIAFSPDGKTLASASWDKTVKVWDAGSGKALQTLKGHSSLVSAVAFSPDGKTLASASDDKTVKVWDAGSGKALQTLKGHSSEVNAVAFSSNGKTLASASTDVTVKVWDAGSGKALQTLDGYTLGFNAAAFSPDGKMLASASDDRTVKVWDARSGKALQTLNGHSDVVNAVAFSPDGKTLASASRDRTAKVWDAGSGKALQTLKGHSGGVKAVAFSPDGKTLASASDDRTVKVWDAGSSKALQTLKGHSSFVTAVAFSPDGKTLASASDDKTVKVWNAESGKALQTLKGHSYLITAIAFSPDGKTLASASNDRTVKVWDAGSGKALQTLKTDFVVQKLWFNVTGDRLWSDKGLLLTTGLPNNGAPCAASTSLSISGEEWVCWNGKRVLWLPSEYRSSFVAVHGNTVGFGHYGPIVRIAPNELALAFEGVWDKVQGGTYDNEIPKLNNYYRVQADQTEFIMTAPPEDHAQMRRALSYGFSDRGIRDMESRMIEMLDKMLGRLNDICSGRDGIPNDPAAQRDEAVIDIAKWCNFLTFDMIGELAFGESYNCLETASYHPWVRPIVHLTHYSGVLAVLGFYPKFQTLLLNVFGSLICRRMESHQQHSRDALERRGMRPDRTDLLSQSLKQAKASKDPVAWDKLVMNASVLGVAGSETTATTITAAFYFLLTNPRVYQQLSTEVRNAFKDETEITVTAVNKLEYMLACLNETMRMLPAVPGGLPRVVPLGGKVFHGEFVPQGTIVSIWHWALYHNDAFFRAPFEFRPERFLGVADFSSDARQLLQPFHVGRRACIGRS</sequence>
<dbReference type="CDD" id="cd00200">
    <property type="entry name" value="WD40"/>
    <property type="match status" value="3"/>
</dbReference>
<dbReference type="SMART" id="SM00564">
    <property type="entry name" value="PQQ"/>
    <property type="match status" value="11"/>
</dbReference>
<protein>
    <submittedName>
        <fullName evidence="7">WD repeat-containing protein</fullName>
    </submittedName>
</protein>
<feature type="repeat" description="WD" evidence="5">
    <location>
        <begin position="1049"/>
        <end position="1090"/>
    </location>
</feature>
<keyword evidence="1 5" id="KW-0853">WD repeat</keyword>
<feature type="repeat" description="WD" evidence="5">
    <location>
        <begin position="923"/>
        <end position="964"/>
    </location>
</feature>
<feature type="repeat" description="WD" evidence="5">
    <location>
        <begin position="462"/>
        <end position="503"/>
    </location>
</feature>
<dbReference type="InterPro" id="IPR019775">
    <property type="entry name" value="WD40_repeat_CS"/>
</dbReference>
<dbReference type="PRINTS" id="PR00463">
    <property type="entry name" value="EP450I"/>
</dbReference>
<evidence type="ECO:0000256" key="5">
    <source>
        <dbReference type="PROSITE-ProRule" id="PRU00221"/>
    </source>
</evidence>
<feature type="repeat" description="WD" evidence="5">
    <location>
        <begin position="671"/>
        <end position="712"/>
    </location>
</feature>
<feature type="repeat" description="WD" evidence="5">
    <location>
        <begin position="755"/>
        <end position="796"/>
    </location>
</feature>
<dbReference type="PROSITE" id="PS00086">
    <property type="entry name" value="CYTOCHROME_P450"/>
    <property type="match status" value="1"/>
</dbReference>
<accession>A0ABY0FNU2</accession>
<dbReference type="Gene3D" id="1.10.630.10">
    <property type="entry name" value="Cytochrome P450"/>
    <property type="match status" value="1"/>
</dbReference>
<dbReference type="InterPro" id="IPR001128">
    <property type="entry name" value="Cyt_P450"/>
</dbReference>
<reference evidence="8" key="1">
    <citation type="journal article" date="2019" name="bioRxiv">
        <title>Genomics, evolutionary history and diagnostics of the Alternaria alternata species group including apple and Asian pear pathotypes.</title>
        <authorList>
            <person name="Armitage A.D."/>
            <person name="Cockerton H.M."/>
            <person name="Sreenivasaprasad S."/>
            <person name="Woodhall J.W."/>
            <person name="Lane C.R."/>
            <person name="Harrison R.J."/>
            <person name="Clarkson J.P."/>
        </authorList>
    </citation>
    <scope>NUCLEOTIDE SEQUENCE [LARGE SCALE GENOMIC DNA]</scope>
    <source>
        <strain evidence="8">FERA 635</strain>
    </source>
</reference>
<dbReference type="SUPFAM" id="SSF48264">
    <property type="entry name" value="Cytochrome P450"/>
    <property type="match status" value="1"/>
</dbReference>
<evidence type="ECO:0000313" key="8">
    <source>
        <dbReference type="Proteomes" id="UP000293195"/>
    </source>
</evidence>
<feature type="repeat" description="WD" evidence="5">
    <location>
        <begin position="965"/>
        <end position="1006"/>
    </location>
</feature>
<dbReference type="Pfam" id="PF25173">
    <property type="entry name" value="Beta-prop_WDR3_1st"/>
    <property type="match status" value="1"/>
</dbReference>
<keyword evidence="4" id="KW-0408">Iron</keyword>